<feature type="domain" description="RHD" evidence="2">
    <location>
        <begin position="102"/>
        <end position="287"/>
    </location>
</feature>
<gene>
    <name evidence="3" type="primary">LOC114326577</name>
</gene>
<dbReference type="PRINTS" id="PR00057">
    <property type="entry name" value="NFKBTNSCPFCT"/>
</dbReference>
<feature type="compositionally biased region" description="Polar residues" evidence="1">
    <location>
        <begin position="646"/>
        <end position="672"/>
    </location>
</feature>
<dbReference type="Pfam" id="PF00554">
    <property type="entry name" value="RHD_DNA_bind"/>
    <property type="match status" value="1"/>
</dbReference>
<dbReference type="Gene3D" id="2.60.40.340">
    <property type="entry name" value="Rel homology domain (RHD), DNA-binding domain"/>
    <property type="match status" value="1"/>
</dbReference>
<feature type="compositionally biased region" description="Basic residues" evidence="1">
    <location>
        <begin position="691"/>
        <end position="705"/>
    </location>
</feature>
<reference evidence="3" key="1">
    <citation type="submission" date="2025-08" db="UniProtKB">
        <authorList>
            <consortium name="RefSeq"/>
        </authorList>
    </citation>
    <scope>IDENTIFICATION</scope>
    <source>
        <tissue evidence="3">Whole insect</tissue>
    </source>
</reference>
<dbReference type="PROSITE" id="PS01204">
    <property type="entry name" value="REL_1"/>
    <property type="match status" value="1"/>
</dbReference>
<name>A0A6P7FBF3_DIAVI</name>
<feature type="compositionally biased region" description="Polar residues" evidence="1">
    <location>
        <begin position="760"/>
        <end position="774"/>
    </location>
</feature>
<evidence type="ECO:0000256" key="1">
    <source>
        <dbReference type="SAM" id="MobiDB-lite"/>
    </source>
</evidence>
<feature type="compositionally biased region" description="Polar residues" evidence="1">
    <location>
        <begin position="706"/>
        <end position="716"/>
    </location>
</feature>
<dbReference type="GO" id="GO:0048731">
    <property type="term" value="P:system development"/>
    <property type="evidence" value="ECO:0007669"/>
    <property type="project" value="UniProtKB-ARBA"/>
</dbReference>
<dbReference type="RefSeq" id="XP_028130775.1">
    <property type="nucleotide sequence ID" value="XM_028274974.1"/>
</dbReference>
<dbReference type="SMART" id="SM00429">
    <property type="entry name" value="IPT"/>
    <property type="match status" value="1"/>
</dbReference>
<protein>
    <submittedName>
        <fullName evidence="3">Embryonic polarity protein dorsal-like isoform X1</fullName>
    </submittedName>
</protein>
<dbReference type="InterPro" id="IPR013783">
    <property type="entry name" value="Ig-like_fold"/>
</dbReference>
<dbReference type="SUPFAM" id="SSF81296">
    <property type="entry name" value="E set domains"/>
    <property type="match status" value="1"/>
</dbReference>
<dbReference type="PANTHER" id="PTHR24169:SF25">
    <property type="entry name" value="DORSAL-RELATED IMMUNITY FACTOR DIF-RELATED"/>
    <property type="match status" value="1"/>
</dbReference>
<dbReference type="GO" id="GO:0034097">
    <property type="term" value="P:response to cytokine"/>
    <property type="evidence" value="ECO:0007669"/>
    <property type="project" value="TreeGrafter"/>
</dbReference>
<dbReference type="PROSITE" id="PS50254">
    <property type="entry name" value="REL_2"/>
    <property type="match status" value="1"/>
</dbReference>
<dbReference type="InterPro" id="IPR030492">
    <property type="entry name" value="RHD_CS"/>
</dbReference>
<feature type="compositionally biased region" description="Low complexity" evidence="1">
    <location>
        <begin position="717"/>
        <end position="731"/>
    </location>
</feature>
<dbReference type="InterPro" id="IPR037059">
    <property type="entry name" value="RHD_DNA_bind_dom_sf"/>
</dbReference>
<dbReference type="KEGG" id="dvv:114326577"/>
<dbReference type="Gene3D" id="2.60.40.10">
    <property type="entry name" value="Immunoglobulins"/>
    <property type="match status" value="1"/>
</dbReference>
<dbReference type="InterPro" id="IPR032397">
    <property type="entry name" value="RHD_dimer"/>
</dbReference>
<feature type="region of interest" description="Disordered" evidence="1">
    <location>
        <begin position="589"/>
        <end position="780"/>
    </location>
</feature>
<dbReference type="InParanoid" id="A0A6P7FBF3"/>
<dbReference type="InterPro" id="IPR008967">
    <property type="entry name" value="p53-like_TF_DNA-bd_sf"/>
</dbReference>
<dbReference type="GO" id="GO:0033554">
    <property type="term" value="P:cellular response to stress"/>
    <property type="evidence" value="ECO:0007669"/>
    <property type="project" value="TreeGrafter"/>
</dbReference>
<dbReference type="CDD" id="cd01177">
    <property type="entry name" value="IPT_NFkappaB"/>
    <property type="match status" value="1"/>
</dbReference>
<proteinExistence type="predicted"/>
<sequence length="841" mass="93712">MPTIYLPKIQKAKDKMPDQIMRLLQNLKITAFLLDTGTQDDGGLADGNIELSDVIEVIETDPDFKESKEPTQHPTMFNGGGEIPVPQQTAIQSGQLSSMSAKKQARIRIVEQPASKALRFRYECEGRSAGSIPGSRSTPENKSYPTIRVEGYQGRAVVVVSCVTRDQPYRPHPYNLVSKANNKECGKGIISLNNVSIDGPHTLISFKNIGVQCVKRTSMAASLELRESLGVDPFLTGFSHRNQPTSIDLNVVRLCFQVFLEGDTPGKFSVTVPPVVSDPIYDKKAMSDLTIIKLSDCSSYVDGGRKDIILLCEKVAKEDIQVRFFEENGDWEAFADFQPSQVHKQHAIWFRTPRYKTLDVTDPVDVFIQLRRPSDGATSEALPFKLWPGRSSYWPYRRTLTKKGNYDLFDSILANDAKLVTKRQLSAASEKDIGWKESVLPAEPIIIATNDTHINNQVILIDKSLDQNANDIEIIQDESITWIPTVEANNNQITSDEMDYSELKLNKEDSILTDTSAKVEEKSFNELINQVAELDEIYSDTQARLLSQPLTDFEKPALTDLTYNESFDDAKTYSSLQLAFKNPVDIEIRPTYPPKPKSPNTLLANKRENDAEKLPPLPPKRTKKLETFIGSTNSLPRSDKPDLHKSNSSIRTITVSRNNSFNLQRPKSQSELSPPDKHLPPTPNYSTLPNPKKRGFFSKLFRRGNKTQSANPSREASLSPSTKTLTSTKSLQVNSFLGKSSGNISTHSSNSIRIPLKDSPPSSNLNLTDSNGNNKDTRDISADDIDMNLDLTEAEHYALYTAIAPHATQSEFDEMSCYYAPVEGGKLLTNAEVLARLASKT</sequence>
<dbReference type="GO" id="GO:0045087">
    <property type="term" value="P:innate immune response"/>
    <property type="evidence" value="ECO:0007669"/>
    <property type="project" value="TreeGrafter"/>
</dbReference>
<dbReference type="InterPro" id="IPR014756">
    <property type="entry name" value="Ig_E-set"/>
</dbReference>
<dbReference type="InterPro" id="IPR000451">
    <property type="entry name" value="NFkB/Dor"/>
</dbReference>
<dbReference type="SUPFAM" id="SSF49417">
    <property type="entry name" value="p53-like transcription factors"/>
    <property type="match status" value="1"/>
</dbReference>
<evidence type="ECO:0000259" key="2">
    <source>
        <dbReference type="PROSITE" id="PS50254"/>
    </source>
</evidence>
<accession>A0A6P7FBF3</accession>
<dbReference type="GO" id="GO:0007249">
    <property type="term" value="P:canonical NF-kappaB signal transduction"/>
    <property type="evidence" value="ECO:0007669"/>
    <property type="project" value="TreeGrafter"/>
</dbReference>
<dbReference type="GO" id="GO:0038061">
    <property type="term" value="P:non-canonical NF-kappaB signal transduction"/>
    <property type="evidence" value="ECO:0007669"/>
    <property type="project" value="TreeGrafter"/>
</dbReference>
<dbReference type="InterPro" id="IPR033926">
    <property type="entry name" value="IPT_NFkappaB"/>
</dbReference>
<organism evidence="3">
    <name type="scientific">Diabrotica virgifera virgifera</name>
    <name type="common">western corn rootworm</name>
    <dbReference type="NCBI Taxonomy" id="50390"/>
    <lineage>
        <taxon>Eukaryota</taxon>
        <taxon>Metazoa</taxon>
        <taxon>Ecdysozoa</taxon>
        <taxon>Arthropoda</taxon>
        <taxon>Hexapoda</taxon>
        <taxon>Insecta</taxon>
        <taxon>Pterygota</taxon>
        <taxon>Neoptera</taxon>
        <taxon>Endopterygota</taxon>
        <taxon>Coleoptera</taxon>
        <taxon>Polyphaga</taxon>
        <taxon>Cucujiformia</taxon>
        <taxon>Chrysomeloidea</taxon>
        <taxon>Chrysomelidae</taxon>
        <taxon>Galerucinae</taxon>
        <taxon>Diabroticina</taxon>
        <taxon>Diabroticites</taxon>
        <taxon>Diabrotica</taxon>
    </lineage>
</organism>
<dbReference type="Pfam" id="PF16179">
    <property type="entry name" value="RHD_dimer"/>
    <property type="match status" value="1"/>
</dbReference>
<dbReference type="InterPro" id="IPR002909">
    <property type="entry name" value="IPT_dom"/>
</dbReference>
<dbReference type="PANTHER" id="PTHR24169">
    <property type="entry name" value="NUCLEAR FACTOR NF-KAPPA-B PROTEIN"/>
    <property type="match status" value="1"/>
</dbReference>
<dbReference type="GO" id="GO:0045944">
    <property type="term" value="P:positive regulation of transcription by RNA polymerase II"/>
    <property type="evidence" value="ECO:0007669"/>
    <property type="project" value="TreeGrafter"/>
</dbReference>
<dbReference type="InterPro" id="IPR011539">
    <property type="entry name" value="RHD_DNA_bind_dom"/>
</dbReference>
<dbReference type="AlphaFoldDB" id="A0A6P7FBF3"/>
<dbReference type="GO" id="GO:0005634">
    <property type="term" value="C:nucleus"/>
    <property type="evidence" value="ECO:0007669"/>
    <property type="project" value="TreeGrafter"/>
</dbReference>
<dbReference type="FunCoup" id="A0A6P7FBF3">
    <property type="interactions" value="125"/>
</dbReference>
<dbReference type="GO" id="GO:0048468">
    <property type="term" value="P:cell development"/>
    <property type="evidence" value="ECO:0007669"/>
    <property type="project" value="UniProtKB-ARBA"/>
</dbReference>
<feature type="compositionally biased region" description="Low complexity" evidence="1">
    <location>
        <begin position="740"/>
        <end position="752"/>
    </location>
</feature>
<evidence type="ECO:0000313" key="3">
    <source>
        <dbReference type="RefSeq" id="XP_028130775.1"/>
    </source>
</evidence>
<dbReference type="OrthoDB" id="7881762at2759"/>
<dbReference type="GO" id="GO:0005737">
    <property type="term" value="C:cytoplasm"/>
    <property type="evidence" value="ECO:0007669"/>
    <property type="project" value="InterPro"/>
</dbReference>
<dbReference type="GO" id="GO:0000978">
    <property type="term" value="F:RNA polymerase II cis-regulatory region sequence-specific DNA binding"/>
    <property type="evidence" value="ECO:0007669"/>
    <property type="project" value="TreeGrafter"/>
</dbReference>
<dbReference type="GO" id="GO:0000981">
    <property type="term" value="F:DNA-binding transcription factor activity, RNA polymerase II-specific"/>
    <property type="evidence" value="ECO:0007669"/>
    <property type="project" value="TreeGrafter"/>
</dbReference>